<dbReference type="Pfam" id="PF00571">
    <property type="entry name" value="CBS"/>
    <property type="match status" value="2"/>
</dbReference>
<dbReference type="STRING" id="989370.AOQ71_27955"/>
<dbReference type="Proteomes" id="UP000051936">
    <property type="component" value="Unassembled WGS sequence"/>
</dbReference>
<feature type="domain" description="CBS" evidence="3">
    <location>
        <begin position="13"/>
        <end position="69"/>
    </location>
</feature>
<dbReference type="InterPro" id="IPR051257">
    <property type="entry name" value="Diverse_CBS-Domain"/>
</dbReference>
<dbReference type="PANTHER" id="PTHR43080">
    <property type="entry name" value="CBS DOMAIN-CONTAINING PROTEIN CBSX3, MITOCHONDRIAL"/>
    <property type="match status" value="1"/>
</dbReference>
<keyword evidence="1 2" id="KW-0129">CBS domain</keyword>
<dbReference type="AlphaFoldDB" id="A0A0R3D6C5"/>
<dbReference type="PANTHER" id="PTHR43080:SF2">
    <property type="entry name" value="CBS DOMAIN-CONTAINING PROTEIN"/>
    <property type="match status" value="1"/>
</dbReference>
<reference evidence="4 5" key="1">
    <citation type="submission" date="2015-09" db="EMBL/GenBank/DDBJ databases">
        <title>Draft Genome Sequence of Bradyrhizobium manausense Strain BR 3351T, a Novel Symbiotic Nitrogen-Fixing Alphaproteobacterium Isolated from Brazilian Amazon Rain Forest.</title>
        <authorList>
            <person name="De Araujo J.L."/>
            <person name="Zilli J.E."/>
        </authorList>
    </citation>
    <scope>NUCLEOTIDE SEQUENCE [LARGE SCALE GENOMIC DNA]</scope>
    <source>
        <strain evidence="4 5">BR3351</strain>
    </source>
</reference>
<dbReference type="PROSITE" id="PS51371">
    <property type="entry name" value="CBS"/>
    <property type="match status" value="2"/>
</dbReference>
<feature type="domain" description="CBS" evidence="3">
    <location>
        <begin position="85"/>
        <end position="141"/>
    </location>
</feature>
<keyword evidence="5" id="KW-1185">Reference proteome</keyword>
<sequence length="141" mass="16046">MYKFLEQTAGGYMTRNVRTVQRDHNLLALSEMFEQDDFNSYPVEDDGQVVGIVTKFDILKCFAFTPSQMLPRYHDLMGRKVGDVMTPEFIYVSPDTRLTRVLQIMVEHRIRSIIVLDSAQKLAGIIAREDVIAALKATASD</sequence>
<evidence type="ECO:0000313" key="5">
    <source>
        <dbReference type="Proteomes" id="UP000051936"/>
    </source>
</evidence>
<dbReference type="InterPro" id="IPR000644">
    <property type="entry name" value="CBS_dom"/>
</dbReference>
<dbReference type="EMBL" id="LJYG01000104">
    <property type="protein sequence ID" value="KRQ05480.1"/>
    <property type="molecule type" value="Genomic_DNA"/>
</dbReference>
<proteinExistence type="predicted"/>
<dbReference type="RefSeq" id="WP_057753391.1">
    <property type="nucleotide sequence ID" value="NZ_LJYG01000104.1"/>
</dbReference>
<evidence type="ECO:0000313" key="4">
    <source>
        <dbReference type="EMBL" id="KRQ05480.1"/>
    </source>
</evidence>
<comment type="caution">
    <text evidence="4">The sequence shown here is derived from an EMBL/GenBank/DDBJ whole genome shotgun (WGS) entry which is preliminary data.</text>
</comment>
<evidence type="ECO:0000256" key="1">
    <source>
        <dbReference type="ARBA" id="ARBA00023122"/>
    </source>
</evidence>
<dbReference type="InterPro" id="IPR046342">
    <property type="entry name" value="CBS_dom_sf"/>
</dbReference>
<protein>
    <submittedName>
        <fullName evidence="4">Transcriptional regulator</fullName>
    </submittedName>
</protein>
<accession>A0A0R3D6C5</accession>
<dbReference type="SUPFAM" id="SSF54631">
    <property type="entry name" value="CBS-domain pair"/>
    <property type="match status" value="1"/>
</dbReference>
<dbReference type="Gene3D" id="3.10.580.10">
    <property type="entry name" value="CBS-domain"/>
    <property type="match status" value="2"/>
</dbReference>
<evidence type="ECO:0000256" key="2">
    <source>
        <dbReference type="PROSITE-ProRule" id="PRU00703"/>
    </source>
</evidence>
<organism evidence="4 5">
    <name type="scientific">Bradyrhizobium manausense</name>
    <dbReference type="NCBI Taxonomy" id="989370"/>
    <lineage>
        <taxon>Bacteria</taxon>
        <taxon>Pseudomonadati</taxon>
        <taxon>Pseudomonadota</taxon>
        <taxon>Alphaproteobacteria</taxon>
        <taxon>Hyphomicrobiales</taxon>
        <taxon>Nitrobacteraceae</taxon>
        <taxon>Bradyrhizobium</taxon>
    </lineage>
</organism>
<dbReference type="SMART" id="SM00116">
    <property type="entry name" value="CBS"/>
    <property type="match status" value="2"/>
</dbReference>
<dbReference type="OrthoDB" id="9790355at2"/>
<name>A0A0R3D6C5_9BRAD</name>
<gene>
    <name evidence="4" type="ORF">AOQ71_27955</name>
</gene>
<evidence type="ECO:0000259" key="3">
    <source>
        <dbReference type="PROSITE" id="PS51371"/>
    </source>
</evidence>